<evidence type="ECO:0000256" key="4">
    <source>
        <dbReference type="ARBA" id="ARBA00023136"/>
    </source>
</evidence>
<gene>
    <name evidence="6" type="ORF">KQ657_004488</name>
</gene>
<keyword evidence="4 5" id="KW-0472">Membrane</keyword>
<dbReference type="PANTHER" id="PTHR12703">
    <property type="entry name" value="TRANSMEMBRANE PROTEIN 33"/>
    <property type="match status" value="1"/>
</dbReference>
<keyword evidence="2 5" id="KW-0812">Transmembrane</keyword>
<dbReference type="EMBL" id="JAHMUF010000006">
    <property type="protein sequence ID" value="KAG7194807.1"/>
    <property type="molecule type" value="Genomic_DNA"/>
</dbReference>
<keyword evidence="7" id="KW-1185">Reference proteome</keyword>
<protein>
    <submittedName>
        <fullName evidence="6">Uncharacterized protein</fullName>
    </submittedName>
</protein>
<feature type="transmembrane region" description="Helical" evidence="5">
    <location>
        <begin position="174"/>
        <end position="198"/>
    </location>
</feature>
<accession>A0A9P8AK58</accession>
<evidence type="ECO:0000313" key="7">
    <source>
        <dbReference type="Proteomes" id="UP000790833"/>
    </source>
</evidence>
<evidence type="ECO:0000256" key="5">
    <source>
        <dbReference type="SAM" id="Phobius"/>
    </source>
</evidence>
<comment type="subcellular location">
    <subcellularLocation>
        <location evidence="1">Membrane</location>
        <topology evidence="1">Multi-pass membrane protein</topology>
    </subcellularLocation>
</comment>
<dbReference type="GeneID" id="66117862"/>
<dbReference type="AlphaFoldDB" id="A0A9P8AK58"/>
<comment type="caution">
    <text evidence="6">The sequence shown here is derived from an EMBL/GenBank/DDBJ whole genome shotgun (WGS) entry which is preliminary data.</text>
</comment>
<dbReference type="InterPro" id="IPR051645">
    <property type="entry name" value="PER33/POM33_regulator"/>
</dbReference>
<dbReference type="GO" id="GO:0016020">
    <property type="term" value="C:membrane"/>
    <property type="evidence" value="ECO:0007669"/>
    <property type="project" value="UniProtKB-SubCell"/>
</dbReference>
<dbReference type="RefSeq" id="XP_043050354.1">
    <property type="nucleotide sequence ID" value="XM_043195157.1"/>
</dbReference>
<dbReference type="PANTHER" id="PTHR12703:SF4">
    <property type="entry name" value="TRANSMEMBRANE PROTEIN 33"/>
    <property type="match status" value="1"/>
</dbReference>
<dbReference type="GO" id="GO:0071786">
    <property type="term" value="P:endoplasmic reticulum tubular network organization"/>
    <property type="evidence" value="ECO:0007669"/>
    <property type="project" value="TreeGrafter"/>
</dbReference>
<proteinExistence type="predicted"/>
<evidence type="ECO:0000256" key="3">
    <source>
        <dbReference type="ARBA" id="ARBA00022989"/>
    </source>
</evidence>
<evidence type="ECO:0000256" key="2">
    <source>
        <dbReference type="ARBA" id="ARBA00022692"/>
    </source>
</evidence>
<evidence type="ECO:0000256" key="1">
    <source>
        <dbReference type="ARBA" id="ARBA00004141"/>
    </source>
</evidence>
<feature type="transmembrane region" description="Helical" evidence="5">
    <location>
        <begin position="47"/>
        <end position="65"/>
    </location>
</feature>
<name>A0A9P8AK58_9ASCO</name>
<keyword evidence="3 5" id="KW-1133">Transmembrane helix</keyword>
<feature type="transmembrane region" description="Helical" evidence="5">
    <location>
        <begin position="101"/>
        <end position="122"/>
    </location>
</feature>
<evidence type="ECO:0000313" key="6">
    <source>
        <dbReference type="EMBL" id="KAG7194807.1"/>
    </source>
</evidence>
<dbReference type="GO" id="GO:0061024">
    <property type="term" value="P:membrane organization"/>
    <property type="evidence" value="ECO:0007669"/>
    <property type="project" value="TreeGrafter"/>
</dbReference>
<dbReference type="OrthoDB" id="5581259at2759"/>
<organism evidence="6 7">
    <name type="scientific">Scheffersomyces spartinae</name>
    <dbReference type="NCBI Taxonomy" id="45513"/>
    <lineage>
        <taxon>Eukaryota</taxon>
        <taxon>Fungi</taxon>
        <taxon>Dikarya</taxon>
        <taxon>Ascomycota</taxon>
        <taxon>Saccharomycotina</taxon>
        <taxon>Pichiomycetes</taxon>
        <taxon>Debaryomycetaceae</taxon>
        <taxon>Scheffersomyces</taxon>
    </lineage>
</organism>
<dbReference type="GO" id="GO:0005783">
    <property type="term" value="C:endoplasmic reticulum"/>
    <property type="evidence" value="ECO:0007669"/>
    <property type="project" value="TreeGrafter"/>
</dbReference>
<dbReference type="Proteomes" id="UP000790833">
    <property type="component" value="Unassembled WGS sequence"/>
</dbReference>
<reference evidence="6" key="1">
    <citation type="submission" date="2021-03" db="EMBL/GenBank/DDBJ databases">
        <authorList>
            <person name="Palmer J.M."/>
        </authorList>
    </citation>
    <scope>NUCLEOTIDE SEQUENCE</scope>
    <source>
        <strain evidence="6">ARV_011</strain>
    </source>
</reference>
<feature type="transmembrane region" description="Helical" evidence="5">
    <location>
        <begin position="229"/>
        <end position="248"/>
    </location>
</feature>
<sequence length="255" mass="28306">MPPKASHPAPQPVYKTAQFYWFLGHAAALAYSLLYTVVGYFSSSKALTYYKYALVSIIFTYLIVIKQTQGSLQRGSLLRDENITYCSFALVLLLNSSVTKVTVGSSLVSYCIFLVFHCVGYFQRNLLPLLPMPIAKQSQINALLNNFTTQFNQPALFMAASSEMLMAASQSVSLVLLLKTPLLFLINAVVFVAVILFLRLRYDSSPYTKAAMTEWNQRAGMLAARVGLYNVYSSIVLKVVTLSSIPFAKVKAKSK</sequence>
<feature type="transmembrane region" description="Helical" evidence="5">
    <location>
        <begin position="20"/>
        <end position="41"/>
    </location>
</feature>